<comment type="caution">
    <text evidence="1">The sequence shown here is derived from an EMBL/GenBank/DDBJ whole genome shotgun (WGS) entry which is preliminary data.</text>
</comment>
<dbReference type="Proteomes" id="UP000031465">
    <property type="component" value="Unassembled WGS sequence"/>
</dbReference>
<dbReference type="EMBL" id="JSAN01000176">
    <property type="protein sequence ID" value="KIC70645.1"/>
    <property type="molecule type" value="Genomic_DNA"/>
</dbReference>
<evidence type="ECO:0000313" key="2">
    <source>
        <dbReference type="Proteomes" id="UP000031465"/>
    </source>
</evidence>
<protein>
    <submittedName>
        <fullName evidence="1">Uncharacterized protein</fullName>
    </submittedName>
</protein>
<reference evidence="1 2" key="1">
    <citation type="journal article" date="2014" name="Mol. Biol. Evol.">
        <title>Massive expansion of Ubiquitination-related gene families within the Chlamydiae.</title>
        <authorList>
            <person name="Domman D."/>
            <person name="Collingro A."/>
            <person name="Lagkouvardos I."/>
            <person name="Gehre L."/>
            <person name="Weinmaier T."/>
            <person name="Rattei T."/>
            <person name="Subtil A."/>
            <person name="Horn M."/>
        </authorList>
    </citation>
    <scope>NUCLEOTIDE SEQUENCE [LARGE SCALE GENOMIC DNA]</scope>
    <source>
        <strain evidence="1 2">EI2</strain>
    </source>
</reference>
<sequence>RIIKKKALYFTDKFNVYYETIPWSQHQPVSKQSDQTSYIESLTYLALPEVA</sequence>
<gene>
    <name evidence="1" type="ORF">DB44_HH00020</name>
</gene>
<organism evidence="1 2">
    <name type="scientific">Candidatus Protochlamydia amoebophila</name>
    <dbReference type="NCBI Taxonomy" id="362787"/>
    <lineage>
        <taxon>Bacteria</taxon>
        <taxon>Pseudomonadati</taxon>
        <taxon>Chlamydiota</taxon>
        <taxon>Chlamydiia</taxon>
        <taxon>Parachlamydiales</taxon>
        <taxon>Parachlamydiaceae</taxon>
        <taxon>Candidatus Protochlamydia</taxon>
    </lineage>
</organism>
<name>A0A0C1JGR7_9BACT</name>
<accession>A0A0C1JGR7</accession>
<proteinExistence type="predicted"/>
<feature type="non-terminal residue" evidence="1">
    <location>
        <position position="1"/>
    </location>
</feature>
<dbReference type="AlphaFoldDB" id="A0A0C1JGR7"/>
<evidence type="ECO:0000313" key="1">
    <source>
        <dbReference type="EMBL" id="KIC70645.1"/>
    </source>
</evidence>